<dbReference type="UniPathway" id="UPA00085"/>
<dbReference type="InterPro" id="IPR044270">
    <property type="entry name" value="AIP_synthase"/>
</dbReference>
<dbReference type="NCBIfam" id="NF040950">
    <property type="entry name" value="archin_ph_syn"/>
    <property type="match status" value="1"/>
</dbReference>
<keyword evidence="2" id="KW-0443">Lipid metabolism</keyword>
<feature type="transmembrane region" description="Helical" evidence="2">
    <location>
        <begin position="95"/>
        <end position="119"/>
    </location>
</feature>
<sequence>MPDINESMLNQFRPVLRRFIDPIADRIAVPADYITLTGFLVACAASAGYASGSLITGALLLAASGFIDVLDGAVARRRFRPTAFGGFLDSTLDRLSDGIIIIGVTAGGFTGLLTGLLALHSGLMVSYVRARAESMGIACAVGIAERAERIIIILAGSLAGYFIHPWLMDAAIIVLAAAGYFTMIQRMIYVWRSTKSN</sequence>
<feature type="transmembrane region" description="Helical" evidence="2">
    <location>
        <begin position="163"/>
        <end position="183"/>
    </location>
</feature>
<dbReference type="EC" id="2.7.8.39" evidence="2"/>
<comment type="subcellular location">
    <subcellularLocation>
        <location evidence="2">Cell membrane</location>
        <topology evidence="2">Multi-pass membrane protein</topology>
    </subcellularLocation>
</comment>
<evidence type="ECO:0000313" key="5">
    <source>
        <dbReference type="Proteomes" id="UP000646659"/>
    </source>
</evidence>
<proteinExistence type="inferred from homology"/>
<evidence type="ECO:0000256" key="2">
    <source>
        <dbReference type="HAMAP-Rule" id="MF_02242"/>
    </source>
</evidence>
<dbReference type="EMBL" id="QKOF01000005">
    <property type="protein sequence ID" value="MBE2899755.1"/>
    <property type="molecule type" value="Genomic_DNA"/>
</dbReference>
<feature type="binding site" evidence="2">
    <location>
        <position position="71"/>
    </location>
    <ligand>
        <name>Mg(2+)</name>
        <dbReference type="ChEBI" id="CHEBI:18420"/>
        <label>1</label>
    </ligand>
</feature>
<evidence type="ECO:0000256" key="1">
    <source>
        <dbReference type="ARBA" id="ARBA00022679"/>
    </source>
</evidence>
<keyword evidence="1 2" id="KW-0808">Transferase</keyword>
<feature type="binding site" evidence="2">
    <location>
        <position position="68"/>
    </location>
    <ligand>
        <name>Mg(2+)</name>
        <dbReference type="ChEBI" id="CHEBI:18420"/>
        <label>1</label>
    </ligand>
</feature>
<dbReference type="Pfam" id="PF01066">
    <property type="entry name" value="CDP-OH_P_transf"/>
    <property type="match status" value="1"/>
</dbReference>
<comment type="cofactor">
    <cofactor evidence="2">
        <name>Mn(2+)</name>
        <dbReference type="ChEBI" id="CHEBI:29035"/>
    </cofactor>
    <cofactor evidence="2">
        <name>Mg(2+)</name>
        <dbReference type="ChEBI" id="CHEBI:18420"/>
    </cofactor>
    <text evidence="2">Binds 2 Mg(2+) or Mn(2+) ions per subunit.</text>
</comment>
<comment type="caution">
    <text evidence="2">Lacks conserved residue(s) required for the propagation of feature annotation.</text>
</comment>
<comment type="function">
    <text evidence="2">Catalyzes the formation of archaetidylinositol phosphate (AIP) from CDP-archaeol (CDP-ArOH or CDP-2,3-bis-(O-phytanyl)-sn-glycerol) and 1L-myo-inositol 1-phosphate (IP or 1D-myo-inositol 3-phosphate). AIP is a precursor of archaetidyl-myo-inositol (AI), an ether-type inositol phospholipid ubiquitously distributed in archaea membranes and essential for glycolipid biosynthesis in archaea.</text>
</comment>
<reference evidence="4" key="1">
    <citation type="submission" date="2018-06" db="EMBL/GenBank/DDBJ databases">
        <title>Draft genome sequence of Methanothermobacter thermautotrophicus Strain WHS, a thermophilic, hydrogenotrophic methanogen isolated from Washburn Hot Springs in Yellowstone National Park, USA.</title>
        <authorList>
            <person name="Mckay L.J."/>
            <person name="Klingelsmith K."/>
            <person name="Inskeep W.P."/>
            <person name="Fields M.W."/>
        </authorList>
    </citation>
    <scope>NUCLEOTIDE SEQUENCE</scope>
    <source>
        <strain evidence="4">WHS</strain>
    </source>
</reference>
<accession>A0A842YPX7</accession>
<dbReference type="GO" id="GO:0016780">
    <property type="term" value="F:phosphotransferase activity, for other substituted phosphate groups"/>
    <property type="evidence" value="ECO:0007669"/>
    <property type="project" value="UniProtKB-UniRule"/>
</dbReference>
<evidence type="ECO:0000313" key="4">
    <source>
        <dbReference type="EMBL" id="MBE2899755.1"/>
    </source>
</evidence>
<feature type="active site" description="Proton acceptor" evidence="2">
    <location>
        <position position="93"/>
    </location>
</feature>
<name>A0A842YPX7_METTF</name>
<feature type="transmembrane region" description="Helical" evidence="2">
    <location>
        <begin position="54"/>
        <end position="74"/>
    </location>
</feature>
<keyword evidence="2" id="KW-0460">Magnesium</keyword>
<dbReference type="InterPro" id="IPR000462">
    <property type="entry name" value="CDP-OH_P_trans"/>
</dbReference>
<dbReference type="GO" id="GO:0000287">
    <property type="term" value="F:magnesium ion binding"/>
    <property type="evidence" value="ECO:0007669"/>
    <property type="project" value="UniProtKB-UniRule"/>
</dbReference>
<dbReference type="InterPro" id="IPR054868">
    <property type="entry name" value="archin_ph_syn"/>
</dbReference>
<dbReference type="PROSITE" id="PS00379">
    <property type="entry name" value="CDP_ALCOHOL_P_TRANSF"/>
    <property type="match status" value="1"/>
</dbReference>
<comment type="pathway">
    <text evidence="2">Lipid metabolism; phospholipid metabolism.</text>
</comment>
<feature type="binding site" evidence="2">
    <location>
        <position position="89"/>
    </location>
    <ligand>
        <name>Mg(2+)</name>
        <dbReference type="ChEBI" id="CHEBI:18420"/>
        <label>2</label>
    </ligand>
</feature>
<feature type="binding site" evidence="2">
    <location>
        <position position="68"/>
    </location>
    <ligand>
        <name>Mg(2+)</name>
        <dbReference type="ChEBI" id="CHEBI:18420"/>
        <label>2</label>
    </ligand>
</feature>
<dbReference type="InterPro" id="IPR043130">
    <property type="entry name" value="CDP-OH_PTrfase_TM_dom"/>
</dbReference>
<evidence type="ECO:0000256" key="3">
    <source>
        <dbReference type="RuleBase" id="RU003750"/>
    </source>
</evidence>
<keyword evidence="2" id="KW-0479">Metal-binding</keyword>
<dbReference type="InterPro" id="IPR048254">
    <property type="entry name" value="CDP_ALCOHOL_P_TRANSF_CS"/>
</dbReference>
<organism evidence="4 5">
    <name type="scientific">Methanothermobacter thermautotrophicus</name>
    <name type="common">Methanobacterium thermoformicicum</name>
    <dbReference type="NCBI Taxonomy" id="145262"/>
    <lineage>
        <taxon>Archaea</taxon>
        <taxon>Methanobacteriati</taxon>
        <taxon>Methanobacteriota</taxon>
        <taxon>Methanomada group</taxon>
        <taxon>Methanobacteria</taxon>
        <taxon>Methanobacteriales</taxon>
        <taxon>Methanobacteriaceae</taxon>
        <taxon>Methanothermobacter</taxon>
    </lineage>
</organism>
<keyword evidence="2" id="KW-0472">Membrane</keyword>
<dbReference type="Gene3D" id="1.20.120.1760">
    <property type="match status" value="1"/>
</dbReference>
<keyword evidence="2" id="KW-1133">Transmembrane helix</keyword>
<keyword evidence="2" id="KW-0812">Transmembrane</keyword>
<keyword evidence="2" id="KW-1208">Phospholipid metabolism</keyword>
<comment type="similarity">
    <text evidence="2 3">Belongs to the CDP-alcohol phosphatidyltransferase class-I family.</text>
</comment>
<dbReference type="Proteomes" id="UP000646659">
    <property type="component" value="Unassembled WGS sequence"/>
</dbReference>
<feature type="binding site" evidence="2">
    <location>
        <position position="93"/>
    </location>
    <ligand>
        <name>Mg(2+)</name>
        <dbReference type="ChEBI" id="CHEBI:18420"/>
        <label>2</label>
    </ligand>
</feature>
<gene>
    <name evidence="4" type="ORF">DNK57_02810</name>
</gene>
<comment type="catalytic activity">
    <reaction evidence="2">
        <text>CDP-2,3-bis-O-(phytanyl)-sn-glycerol + 1D-myo-inositol 3-phosphate = saturated 1-archaetidyl-1D-myo-inositol 3-phosphate + CMP + H(+)</text>
        <dbReference type="Rhea" id="RHEA:36823"/>
        <dbReference type="ChEBI" id="CHEBI:15378"/>
        <dbReference type="ChEBI" id="CHEBI:58401"/>
        <dbReference type="ChEBI" id="CHEBI:60377"/>
        <dbReference type="ChEBI" id="CHEBI:74004"/>
        <dbReference type="ChEBI" id="CHEBI:74006"/>
        <dbReference type="EC" id="2.7.8.39"/>
    </reaction>
</comment>
<keyword evidence="2" id="KW-1003">Cell membrane</keyword>
<feature type="binding site" evidence="2">
    <location>
        <position position="89"/>
    </location>
    <ligand>
        <name>Mg(2+)</name>
        <dbReference type="ChEBI" id="CHEBI:18420"/>
        <label>1</label>
    </ligand>
</feature>
<dbReference type="GO" id="GO:0008654">
    <property type="term" value="P:phospholipid biosynthetic process"/>
    <property type="evidence" value="ECO:0007669"/>
    <property type="project" value="UniProtKB-UniRule"/>
</dbReference>
<dbReference type="HAMAP" id="MF_02242">
    <property type="entry name" value="AIP_synthase"/>
    <property type="match status" value="1"/>
</dbReference>
<keyword evidence="2" id="KW-0464">Manganese</keyword>
<comment type="caution">
    <text evidence="4">The sequence shown here is derived from an EMBL/GenBank/DDBJ whole genome shotgun (WGS) entry which is preliminary data.</text>
</comment>
<keyword evidence="2" id="KW-0444">Lipid biosynthesis</keyword>
<protein>
    <recommendedName>
        <fullName evidence="2">Archaetidylinositol phosphate synthase</fullName>
        <shortName evidence="2">AIP synthase</shortName>
        <ecNumber evidence="2">2.7.8.39</ecNumber>
    </recommendedName>
</protein>
<dbReference type="AlphaFoldDB" id="A0A842YPX7"/>
<dbReference type="GO" id="GO:0005886">
    <property type="term" value="C:plasma membrane"/>
    <property type="evidence" value="ECO:0007669"/>
    <property type="project" value="UniProtKB-SubCell"/>
</dbReference>